<proteinExistence type="inferred from homology"/>
<dbReference type="InParanoid" id="A0A804K3Y5"/>
<dbReference type="Pfam" id="PF17800">
    <property type="entry name" value="NPL"/>
    <property type="match status" value="1"/>
</dbReference>
<comment type="subcellular location">
    <subcellularLocation>
        <location evidence="1">Nucleus</location>
        <location evidence="1">Nucleolus</location>
    </subcellularLocation>
</comment>
<comment type="similarity">
    <text evidence="2">Belongs to the histone deacetylase HD2 family.</text>
</comment>
<feature type="domain" description="Nucleoplasmin-like" evidence="9">
    <location>
        <begin position="3"/>
        <end position="92"/>
    </location>
</feature>
<dbReference type="GO" id="GO:0006325">
    <property type="term" value="P:chromatin organization"/>
    <property type="evidence" value="ECO:0007669"/>
    <property type="project" value="UniProtKB-KW"/>
</dbReference>
<evidence type="ECO:0000313" key="11">
    <source>
        <dbReference type="Proteomes" id="UP000012960"/>
    </source>
</evidence>
<keyword evidence="5" id="KW-0156">Chromatin regulator</keyword>
<evidence type="ECO:0000256" key="1">
    <source>
        <dbReference type="ARBA" id="ARBA00004604"/>
    </source>
</evidence>
<keyword evidence="6" id="KW-0805">Transcription regulation</keyword>
<keyword evidence="4" id="KW-0378">Hydrolase</keyword>
<dbReference type="InterPro" id="IPR041232">
    <property type="entry name" value="NPL"/>
</dbReference>
<dbReference type="Proteomes" id="UP000012960">
    <property type="component" value="Unplaced"/>
</dbReference>
<accession>A0A804K3Y5</accession>
<evidence type="ECO:0000256" key="3">
    <source>
        <dbReference type="ARBA" id="ARBA00022491"/>
    </source>
</evidence>
<dbReference type="OMA" id="NETICLF"/>
<dbReference type="GO" id="GO:0016787">
    <property type="term" value="F:hydrolase activity"/>
    <property type="evidence" value="ECO:0007669"/>
    <property type="project" value="UniProtKB-KW"/>
</dbReference>
<keyword evidence="7" id="KW-0804">Transcription</keyword>
<evidence type="ECO:0000256" key="2">
    <source>
        <dbReference type="ARBA" id="ARBA00006673"/>
    </source>
</evidence>
<evidence type="ECO:0000313" key="10">
    <source>
        <dbReference type="EnsemblPlants" id="Ma08_p07440.1"/>
    </source>
</evidence>
<evidence type="ECO:0000256" key="8">
    <source>
        <dbReference type="ARBA" id="ARBA00023242"/>
    </source>
</evidence>
<dbReference type="Gene3D" id="2.60.120.340">
    <property type="entry name" value="Nucleoplasmin core domain"/>
    <property type="match status" value="1"/>
</dbReference>
<keyword evidence="11" id="KW-1185">Reference proteome</keyword>
<dbReference type="EnsemblPlants" id="Ma08_t07440.1">
    <property type="protein sequence ID" value="Ma08_p07440.1"/>
    <property type="gene ID" value="Ma08_g07440"/>
</dbReference>
<evidence type="ECO:0000256" key="5">
    <source>
        <dbReference type="ARBA" id="ARBA00022853"/>
    </source>
</evidence>
<keyword evidence="8" id="KW-0539">Nucleus</keyword>
<dbReference type="Gramene" id="Ma08_t07440.1">
    <property type="protein sequence ID" value="Ma08_p07440.1"/>
    <property type="gene ID" value="Ma08_g07440"/>
</dbReference>
<evidence type="ECO:0000259" key="9">
    <source>
        <dbReference type="Pfam" id="PF17800"/>
    </source>
</evidence>
<dbReference type="GO" id="GO:0005730">
    <property type="term" value="C:nucleolus"/>
    <property type="evidence" value="ECO:0007669"/>
    <property type="project" value="UniProtKB-SubCell"/>
</dbReference>
<evidence type="ECO:0000256" key="6">
    <source>
        <dbReference type="ARBA" id="ARBA00023015"/>
    </source>
</evidence>
<evidence type="ECO:0000256" key="4">
    <source>
        <dbReference type="ARBA" id="ARBA00022801"/>
    </source>
</evidence>
<organism evidence="10 11">
    <name type="scientific">Musa acuminata subsp. malaccensis</name>
    <name type="common">Wild banana</name>
    <name type="synonym">Musa malaccensis</name>
    <dbReference type="NCBI Taxonomy" id="214687"/>
    <lineage>
        <taxon>Eukaryota</taxon>
        <taxon>Viridiplantae</taxon>
        <taxon>Streptophyta</taxon>
        <taxon>Embryophyta</taxon>
        <taxon>Tracheophyta</taxon>
        <taxon>Spermatophyta</taxon>
        <taxon>Magnoliopsida</taxon>
        <taxon>Liliopsida</taxon>
        <taxon>Zingiberales</taxon>
        <taxon>Musaceae</taxon>
        <taxon>Musa</taxon>
    </lineage>
</organism>
<dbReference type="FunFam" id="2.60.120.340:FF:000004">
    <property type="entry name" value="Histone deacetylase HDT1"/>
    <property type="match status" value="1"/>
</dbReference>
<keyword evidence="3" id="KW-0678">Repressor</keyword>
<name>A0A804K3Y5_MUSAM</name>
<evidence type="ECO:0000256" key="7">
    <source>
        <dbReference type="ARBA" id="ARBA00023163"/>
    </source>
</evidence>
<reference evidence="10" key="1">
    <citation type="submission" date="2021-05" db="UniProtKB">
        <authorList>
            <consortium name="EnsemblPlants"/>
        </authorList>
    </citation>
    <scope>IDENTIFICATION</scope>
    <source>
        <strain evidence="10">subsp. malaccensis</strain>
    </source>
</reference>
<dbReference type="AlphaFoldDB" id="A0A804K3Y5"/>
<protein>
    <recommendedName>
        <fullName evidence="9">Nucleoplasmin-like domain-containing protein</fullName>
    </recommendedName>
</protein>
<sequence>MEFWGLEVQPGKTVKVNPGENKYLHLSQASLGEIKDKGNDRVPIFVKFDNRKLVLGTLSAGNCAQIQYDLLFEKEFELSHGSKNTSIYFVGYKTEAQGDYDLYPFDICYQIIC</sequence>